<evidence type="ECO:0000256" key="3">
    <source>
        <dbReference type="ARBA" id="ARBA00023136"/>
    </source>
</evidence>
<dbReference type="GO" id="GO:0016020">
    <property type="term" value="C:membrane"/>
    <property type="evidence" value="ECO:0007669"/>
    <property type="project" value="UniProtKB-SubCell"/>
</dbReference>
<dbReference type="OrthoDB" id="202421at2759"/>
<dbReference type="Proteomes" id="UP000789595">
    <property type="component" value="Unassembled WGS sequence"/>
</dbReference>
<keyword evidence="5" id="KW-0802">TPR repeat</keyword>
<dbReference type="InterPro" id="IPR011990">
    <property type="entry name" value="TPR-like_helical_dom_sf"/>
</dbReference>
<dbReference type="InterPro" id="IPR018108">
    <property type="entry name" value="MCP_transmembrane"/>
</dbReference>
<evidence type="ECO:0000256" key="7">
    <source>
        <dbReference type="SAM" id="MobiDB-lite"/>
    </source>
</evidence>
<dbReference type="PANTHER" id="PTHR47567:SF1">
    <property type="entry name" value="NAD-DEPENDENT EPIMERASE_DEHYDRATASE DOMAIN-CONTAINING PROTEIN"/>
    <property type="match status" value="1"/>
</dbReference>
<dbReference type="AlphaFoldDB" id="A0A8J2X1A5"/>
<organism evidence="8 9">
    <name type="scientific">Pelagomonas calceolata</name>
    <dbReference type="NCBI Taxonomy" id="35677"/>
    <lineage>
        <taxon>Eukaryota</taxon>
        <taxon>Sar</taxon>
        <taxon>Stramenopiles</taxon>
        <taxon>Ochrophyta</taxon>
        <taxon>Pelagophyceae</taxon>
        <taxon>Pelagomonadales</taxon>
        <taxon>Pelagomonadaceae</taxon>
        <taxon>Pelagomonas</taxon>
    </lineage>
</organism>
<feature type="compositionally biased region" description="Low complexity" evidence="7">
    <location>
        <begin position="435"/>
        <end position="449"/>
    </location>
</feature>
<dbReference type="PANTHER" id="PTHR47567">
    <property type="entry name" value="MITOCHONDRIAL SUBSTRATE/SOLUTE CARRIER"/>
    <property type="match status" value="1"/>
</dbReference>
<dbReference type="PROSITE" id="PS50920">
    <property type="entry name" value="SOLCAR"/>
    <property type="match status" value="1"/>
</dbReference>
<gene>
    <name evidence="8" type="ORF">PECAL_5P06440</name>
</gene>
<evidence type="ECO:0000313" key="9">
    <source>
        <dbReference type="Proteomes" id="UP000789595"/>
    </source>
</evidence>
<feature type="repeat" description="Solcar" evidence="4">
    <location>
        <begin position="150"/>
        <end position="228"/>
    </location>
</feature>
<keyword evidence="2 4" id="KW-0812">Transmembrane</keyword>
<keyword evidence="9" id="KW-1185">Reference proteome</keyword>
<evidence type="ECO:0000256" key="2">
    <source>
        <dbReference type="ARBA" id="ARBA00022692"/>
    </source>
</evidence>
<sequence>MAYARRAALLLITTNALRPAPRRRRAPRAAPHMVLDVAAASHVIASATPVALDYGALATKAIGGGASGALAGVVQVSSLMWLRTAMNYQYANGGNGTLATVAKLYEEGGLPRLYRGVQYALVQNPLSRFGDAAANAAVPTLIVSLVPGIPLPASQAVASATAAGWRILIAPVDALKTALQVDGSATALTDRISTVGPGVLWRGSLAAAAATFVGNYPWFLTYNSLDQSLPPELYDGPAAALVRRALLGVCASCVSDVCSNAIRVVKTKVQTSPDEDTNPLQAARAILEEDGVEGLFFRGLETRLTINCLQGAVFSVAWKYFEKALAGRVATYVTTVLLYGRRRSVFTERSRRLGVAVGGRQDSLRVEVDNFDRSLCDKDTPIKEQQFVTQLVDGKLLTERIVQGTSKRLVGTTLRELEREGASSSTVAEERAADGARAAGLRRGPAAGRGAREPAHFRRGLALHALGRYREALPELGKARDLEPKNAQVADAIRFAEMRLSRGRN</sequence>
<protein>
    <submittedName>
        <fullName evidence="8">Uncharacterized protein</fullName>
    </submittedName>
</protein>
<dbReference type="InterPro" id="IPR019734">
    <property type="entry name" value="TPR_rpt"/>
</dbReference>
<comment type="similarity">
    <text evidence="6">Belongs to the mitochondrial carrier (TC 2.A.29) family.</text>
</comment>
<comment type="caution">
    <text evidence="8">The sequence shown here is derived from an EMBL/GenBank/DDBJ whole genome shotgun (WGS) entry which is preliminary data.</text>
</comment>
<accession>A0A8J2X1A5</accession>
<feature type="region of interest" description="Disordered" evidence="7">
    <location>
        <begin position="420"/>
        <end position="452"/>
    </location>
</feature>
<dbReference type="Gene3D" id="1.50.40.10">
    <property type="entry name" value="Mitochondrial carrier domain"/>
    <property type="match status" value="1"/>
</dbReference>
<feature type="repeat" description="TPR" evidence="5">
    <location>
        <begin position="453"/>
        <end position="486"/>
    </location>
</feature>
<evidence type="ECO:0000256" key="4">
    <source>
        <dbReference type="PROSITE-ProRule" id="PRU00282"/>
    </source>
</evidence>
<name>A0A8J2X1A5_9STRA</name>
<dbReference type="Pfam" id="PF00153">
    <property type="entry name" value="Mito_carr"/>
    <property type="match status" value="1"/>
</dbReference>
<dbReference type="InterPro" id="IPR023395">
    <property type="entry name" value="MCP_dom_sf"/>
</dbReference>
<dbReference type="PROSITE" id="PS50005">
    <property type="entry name" value="TPR"/>
    <property type="match status" value="1"/>
</dbReference>
<keyword evidence="6" id="KW-0813">Transport</keyword>
<dbReference type="Gene3D" id="1.25.40.10">
    <property type="entry name" value="Tetratricopeptide repeat domain"/>
    <property type="match status" value="1"/>
</dbReference>
<evidence type="ECO:0000256" key="1">
    <source>
        <dbReference type="ARBA" id="ARBA00004141"/>
    </source>
</evidence>
<keyword evidence="3 4" id="KW-0472">Membrane</keyword>
<evidence type="ECO:0000256" key="6">
    <source>
        <dbReference type="RuleBase" id="RU000488"/>
    </source>
</evidence>
<evidence type="ECO:0000256" key="5">
    <source>
        <dbReference type="PROSITE-ProRule" id="PRU00339"/>
    </source>
</evidence>
<reference evidence="8" key="1">
    <citation type="submission" date="2021-11" db="EMBL/GenBank/DDBJ databases">
        <authorList>
            <consortium name="Genoscope - CEA"/>
            <person name="William W."/>
        </authorList>
    </citation>
    <scope>NUCLEOTIDE SEQUENCE</scope>
</reference>
<dbReference type="SUPFAM" id="SSF103506">
    <property type="entry name" value="Mitochondrial carrier"/>
    <property type="match status" value="1"/>
</dbReference>
<comment type="subcellular location">
    <subcellularLocation>
        <location evidence="1">Membrane</location>
        <topology evidence="1">Multi-pass membrane protein</topology>
    </subcellularLocation>
</comment>
<proteinExistence type="inferred from homology"/>
<evidence type="ECO:0000313" key="8">
    <source>
        <dbReference type="EMBL" id="CAH0376089.1"/>
    </source>
</evidence>
<dbReference type="SUPFAM" id="SSF48452">
    <property type="entry name" value="TPR-like"/>
    <property type="match status" value="1"/>
</dbReference>
<dbReference type="EMBL" id="CAKKNE010000005">
    <property type="protein sequence ID" value="CAH0376089.1"/>
    <property type="molecule type" value="Genomic_DNA"/>
</dbReference>